<accession>A0A1I0LTT0</accession>
<evidence type="ECO:0000313" key="1">
    <source>
        <dbReference type="EMBL" id="SEU46529.1"/>
    </source>
</evidence>
<protein>
    <submittedName>
        <fullName evidence="1">Uncharacterized protein</fullName>
    </submittedName>
</protein>
<dbReference type="RefSeq" id="WP_091094037.1">
    <property type="nucleotide sequence ID" value="NZ_FOHX01000027.1"/>
</dbReference>
<reference evidence="1 2" key="1">
    <citation type="submission" date="2016-10" db="EMBL/GenBank/DDBJ databases">
        <authorList>
            <person name="de Groot N.N."/>
        </authorList>
    </citation>
    <scope>NUCLEOTIDE SEQUENCE [LARGE SCALE GENOMIC DNA]</scope>
    <source>
        <strain evidence="1 2">CGMCC 4.5598</strain>
    </source>
</reference>
<dbReference type="AlphaFoldDB" id="A0A1I0LTT0"/>
<gene>
    <name evidence="1" type="ORF">SAMN05421811_12767</name>
</gene>
<dbReference type="STRING" id="568860.SAMN05421811_12767"/>
<evidence type="ECO:0000313" key="2">
    <source>
        <dbReference type="Proteomes" id="UP000199361"/>
    </source>
</evidence>
<dbReference type="EMBL" id="FOHX01000027">
    <property type="protein sequence ID" value="SEU46529.1"/>
    <property type="molecule type" value="Genomic_DNA"/>
</dbReference>
<name>A0A1I0LTT0_9ACTN</name>
<keyword evidence="2" id="KW-1185">Reference proteome</keyword>
<organism evidence="1 2">
    <name type="scientific">Nonomuraea wenchangensis</name>
    <dbReference type="NCBI Taxonomy" id="568860"/>
    <lineage>
        <taxon>Bacteria</taxon>
        <taxon>Bacillati</taxon>
        <taxon>Actinomycetota</taxon>
        <taxon>Actinomycetes</taxon>
        <taxon>Streptosporangiales</taxon>
        <taxon>Streptosporangiaceae</taxon>
        <taxon>Nonomuraea</taxon>
    </lineage>
</organism>
<dbReference type="Proteomes" id="UP000199361">
    <property type="component" value="Unassembled WGS sequence"/>
</dbReference>
<proteinExistence type="predicted"/>
<dbReference type="OrthoDB" id="4567621at2"/>
<sequence length="127" mass="13542">MSLIVYKTAPDRDCYVLWRTSSDSPVFIGDRAKTAARLRPECGHPSLAEQKLALADQTGSSHIDGEGGWDHEGVAAGGGCFPDGEMRFVPRSNLEAFVRAADAGDVERMLSLATEMQESHGSVGGGF</sequence>